<evidence type="ECO:0000256" key="1">
    <source>
        <dbReference type="SAM" id="SignalP"/>
    </source>
</evidence>
<dbReference type="SUPFAM" id="SSF53300">
    <property type="entry name" value="vWA-like"/>
    <property type="match status" value="1"/>
</dbReference>
<dbReference type="PANTHER" id="PTHR10579">
    <property type="entry name" value="CALCIUM-ACTIVATED CHLORIDE CHANNEL REGULATOR"/>
    <property type="match status" value="1"/>
</dbReference>
<gene>
    <name evidence="3" type="ORF">DXN04_11500</name>
</gene>
<keyword evidence="1" id="KW-0732">Signal</keyword>
<dbReference type="Gene3D" id="2.60.40.1120">
    <property type="entry name" value="Carboxypeptidase-like, regulatory domain"/>
    <property type="match status" value="1"/>
</dbReference>
<dbReference type="Pfam" id="PF12034">
    <property type="entry name" value="YfbK_C"/>
    <property type="match status" value="1"/>
</dbReference>
<proteinExistence type="predicted"/>
<dbReference type="RefSeq" id="WP_116853504.1">
    <property type="nucleotide sequence ID" value="NZ_QTJV01000003.1"/>
</dbReference>
<evidence type="ECO:0000259" key="2">
    <source>
        <dbReference type="PROSITE" id="PS50234"/>
    </source>
</evidence>
<evidence type="ECO:0000313" key="3">
    <source>
        <dbReference type="EMBL" id="RFM34849.1"/>
    </source>
</evidence>
<dbReference type="OrthoDB" id="9805121at2"/>
<dbReference type="SUPFAM" id="SSF49464">
    <property type="entry name" value="Carboxypeptidase regulatory domain-like"/>
    <property type="match status" value="1"/>
</dbReference>
<name>A0A3E1P3T6_9BACT</name>
<feature type="chain" id="PRO_5017626698" evidence="1">
    <location>
        <begin position="20"/>
        <end position="612"/>
    </location>
</feature>
<dbReference type="InterPro" id="IPR008969">
    <property type="entry name" value="CarboxyPept-like_regulatory"/>
</dbReference>
<dbReference type="Proteomes" id="UP000261174">
    <property type="component" value="Unassembled WGS sequence"/>
</dbReference>
<dbReference type="Pfam" id="PF12450">
    <property type="entry name" value="vWF_A"/>
    <property type="match status" value="1"/>
</dbReference>
<dbReference type="PANTHER" id="PTHR10579:SF43">
    <property type="entry name" value="ZINC FINGER (C3HC4-TYPE RING FINGER) FAMILY PROTEIN"/>
    <property type="match status" value="1"/>
</dbReference>
<keyword evidence="4" id="KW-1185">Reference proteome</keyword>
<dbReference type="InterPro" id="IPR021908">
    <property type="entry name" value="YfbK_C"/>
</dbReference>
<dbReference type="AlphaFoldDB" id="A0A3E1P3T6"/>
<accession>A0A3E1P3T6</accession>
<dbReference type="EMBL" id="QTJV01000003">
    <property type="protein sequence ID" value="RFM34849.1"/>
    <property type="molecule type" value="Genomic_DNA"/>
</dbReference>
<comment type="caution">
    <text evidence="3">The sequence shown here is derived from an EMBL/GenBank/DDBJ whole genome shotgun (WGS) entry which is preliminary data.</text>
</comment>
<organism evidence="3 4">
    <name type="scientific">Chitinophaga silvisoli</name>
    <dbReference type="NCBI Taxonomy" id="2291814"/>
    <lineage>
        <taxon>Bacteria</taxon>
        <taxon>Pseudomonadati</taxon>
        <taxon>Bacteroidota</taxon>
        <taxon>Chitinophagia</taxon>
        <taxon>Chitinophagales</taxon>
        <taxon>Chitinophagaceae</taxon>
        <taxon>Chitinophaga</taxon>
    </lineage>
</organism>
<dbReference type="PROSITE" id="PS50234">
    <property type="entry name" value="VWFA"/>
    <property type="match status" value="1"/>
</dbReference>
<dbReference type="InterPro" id="IPR002035">
    <property type="entry name" value="VWF_A"/>
</dbReference>
<dbReference type="InterPro" id="IPR036465">
    <property type="entry name" value="vWFA_dom_sf"/>
</dbReference>
<dbReference type="Pfam" id="PF00092">
    <property type="entry name" value="VWA"/>
    <property type="match status" value="1"/>
</dbReference>
<evidence type="ECO:0000313" key="4">
    <source>
        <dbReference type="Proteomes" id="UP000261174"/>
    </source>
</evidence>
<feature type="domain" description="VWFA" evidence="2">
    <location>
        <begin position="239"/>
        <end position="417"/>
    </location>
</feature>
<dbReference type="CDD" id="cd01465">
    <property type="entry name" value="vWA_subgroup"/>
    <property type="match status" value="1"/>
</dbReference>
<dbReference type="SMART" id="SM00327">
    <property type="entry name" value="VWA"/>
    <property type="match status" value="1"/>
</dbReference>
<dbReference type="Pfam" id="PF13715">
    <property type="entry name" value="CarbopepD_reg_2"/>
    <property type="match status" value="1"/>
</dbReference>
<feature type="signal peptide" evidence="1">
    <location>
        <begin position="1"/>
        <end position="19"/>
    </location>
</feature>
<dbReference type="Gene3D" id="3.40.50.410">
    <property type="entry name" value="von Willebrand factor, type A domain"/>
    <property type="match status" value="1"/>
</dbReference>
<dbReference type="InterPro" id="IPR022156">
    <property type="entry name" value="Uncharacterised_YfbK_N"/>
</dbReference>
<dbReference type="InterPro" id="IPR051266">
    <property type="entry name" value="CLCR"/>
</dbReference>
<protein>
    <submittedName>
        <fullName evidence="3">DUF3520 domain-containing protein</fullName>
    </submittedName>
</protein>
<sequence length="612" mass="66720">MLKYLFLLLAGLINIQAQAQRILTGIVSDTDSHQPLPSVSVRIKGTALGTITNAKGEYHLSAPKGNITLVASLIGYTTKEIPVAEKQSNISISLEPSKSQLSEVLVVGYGVTSKRYSTSGCVSTISGKDPDHEEYDPIAGNRFMNAEAHPLSTFAVDVDRAAYSNVRRFLNNGELPPADAVRVEEMINYFDYQYRPPGGNDPVAIYTDMMKCPWEPRHQLLRIGVKAMEVSNEKLPPANLVFLIDVSGSMGAPNKLPLVIQSLKALTQQLRPIDHVAIVVYAGAAGIVLPSTPGSEKITIMDALDKLEAGGSTAGGAGIQLAYNTAAAGYLENGNNRVILATDGDFNVGISSESELENLISGKKEKGIFLSVLGFGMGNLKDNKLETLADKGNGNYAYIDTYEEARRTLVSEFGGTLFTVAKDVKLQVEFNPHYVGSYRLIGYEDRMLNTEDFDDDKKDGGEMGAGHTVTALYEIAAPEDDHLPYGLKPDQGDRMMTYWNEDALTVNVRYKKPKSNSSRVFSQRMRWNVVPMSRVTDDFKMATAVAAFGMLLRNSEFKGNASYAQVLSLAESAKGPDKEGYRAEFIQLVKKARLLNNGTPAYSNVMADTDDN</sequence>
<reference evidence="3 4" key="1">
    <citation type="submission" date="2018-08" db="EMBL/GenBank/DDBJ databases">
        <title>Chitinophaga sp. K20C18050901, a novel bacterium isolated from forest soil.</title>
        <authorList>
            <person name="Wang C."/>
        </authorList>
    </citation>
    <scope>NUCLEOTIDE SEQUENCE [LARGE SCALE GENOMIC DNA]</scope>
    <source>
        <strain evidence="3 4">K20C18050901</strain>
    </source>
</reference>